<feature type="domain" description="Transglutaminase-like" evidence="3">
    <location>
        <begin position="460"/>
        <end position="534"/>
    </location>
</feature>
<protein>
    <recommendedName>
        <fullName evidence="3">Transglutaminase-like domain-containing protein</fullName>
    </recommendedName>
</protein>
<evidence type="ECO:0000256" key="2">
    <source>
        <dbReference type="SAM" id="Phobius"/>
    </source>
</evidence>
<dbReference type="Gene3D" id="3.10.620.30">
    <property type="match status" value="1"/>
</dbReference>
<dbReference type="PANTHER" id="PTHR42736:SF1">
    <property type="entry name" value="PROTEIN-GLUTAMINE GAMMA-GLUTAMYLTRANSFERASE"/>
    <property type="match status" value="1"/>
</dbReference>
<dbReference type="RefSeq" id="WP_209807773.1">
    <property type="nucleotide sequence ID" value="NZ_JAGGKT010000001.1"/>
</dbReference>
<feature type="region of interest" description="Disordered" evidence="1">
    <location>
        <begin position="551"/>
        <end position="582"/>
    </location>
</feature>
<dbReference type="Proteomes" id="UP001519343">
    <property type="component" value="Unassembled WGS sequence"/>
</dbReference>
<gene>
    <name evidence="4" type="ORF">J2Z37_000051</name>
</gene>
<keyword evidence="5" id="KW-1185">Reference proteome</keyword>
<dbReference type="Pfam" id="PF01841">
    <property type="entry name" value="Transglut_core"/>
    <property type="match status" value="1"/>
</dbReference>
<feature type="transmembrane region" description="Helical" evidence="2">
    <location>
        <begin position="159"/>
        <end position="177"/>
    </location>
</feature>
<organism evidence="4 5">
    <name type="scientific">Ammoniphilus resinae</name>
    <dbReference type="NCBI Taxonomy" id="861532"/>
    <lineage>
        <taxon>Bacteria</taxon>
        <taxon>Bacillati</taxon>
        <taxon>Bacillota</taxon>
        <taxon>Bacilli</taxon>
        <taxon>Bacillales</taxon>
        <taxon>Paenibacillaceae</taxon>
        <taxon>Aneurinibacillus group</taxon>
        <taxon>Ammoniphilus</taxon>
    </lineage>
</organism>
<dbReference type="InterPro" id="IPR052901">
    <property type="entry name" value="Bact_TGase-like"/>
</dbReference>
<keyword evidence="2" id="KW-0472">Membrane</keyword>
<feature type="compositionally biased region" description="Basic and acidic residues" evidence="1">
    <location>
        <begin position="563"/>
        <end position="577"/>
    </location>
</feature>
<sequence>MKMVKGILIFLVLCEWLRPLPSLSHFENMPAFIVLMAIFCLVEVSDRLPLLLKWVVKACAAGGTIYFLFDGKWQLAAEKTTWLQYVKLEWLYNYQQIGLGDWNSTTALFRTVLFILILWLAVSIVYDAVLRRKQGKGFAFITLCYFILLDVTTEMETKGLLLQTVLLLLVLLSMIQLRFVERQGIQMLDGLRRSRSYWMLSTILLVGVIALFAYQLPKPGESAAQTFLWNTLASQPKKVGYESGDHRLGGPFHEDRTIVFYAETASEHYWRGESRDLYTGLEWKNTPREKQLTRQMNALLGQPLFPNIKTEDIETKVRYIDQKHNLIFSTGQVKQLKVLEPERGILYTEGNHDIQVHYPTAGEFIKHYEITEQLPLINEQELRNSSTNYPETIKSQDLQLPAGLPERVKELARELTADAADPYQKAVDIEQYLRLQGGYLYEQQDIPYVSENQDFVDQFLFETKKGYCDHFSSSMVVLLRAAGVPARYVKGFSTGDVNHSKEGLLEVTVRNKNAHSWPEVYFEGYGWVAFEPTPGFHYPTKKEMDQDAVNKLQKTPLPPPPPLEDKKDEQKKEDEQHLAGNESTNPLPAVLLILFFGGGLLFAYLKRQPLYLKWLYRKGMKAASSGEFSKVYLSLLKALSRWVSKRQLNESLSEYIDRIQIKQEMKIELKKLNAWYEKQLYGRKKEDPSETAECREILKKIIHHFHS</sequence>
<evidence type="ECO:0000313" key="4">
    <source>
        <dbReference type="EMBL" id="MBP1930064.1"/>
    </source>
</evidence>
<evidence type="ECO:0000313" key="5">
    <source>
        <dbReference type="Proteomes" id="UP001519343"/>
    </source>
</evidence>
<feature type="transmembrane region" description="Helical" evidence="2">
    <location>
        <begin position="137"/>
        <end position="153"/>
    </location>
</feature>
<feature type="transmembrane region" description="Helical" evidence="2">
    <location>
        <begin position="29"/>
        <end position="44"/>
    </location>
</feature>
<dbReference type="PANTHER" id="PTHR42736">
    <property type="entry name" value="PROTEIN-GLUTAMINE GAMMA-GLUTAMYLTRANSFERASE"/>
    <property type="match status" value="1"/>
</dbReference>
<feature type="transmembrane region" description="Helical" evidence="2">
    <location>
        <begin position="587"/>
        <end position="605"/>
    </location>
</feature>
<feature type="transmembrane region" description="Helical" evidence="2">
    <location>
        <begin position="51"/>
        <end position="69"/>
    </location>
</feature>
<dbReference type="InterPro" id="IPR021878">
    <property type="entry name" value="TgpA_N"/>
</dbReference>
<dbReference type="SMART" id="SM00460">
    <property type="entry name" value="TGc"/>
    <property type="match status" value="1"/>
</dbReference>
<accession>A0ABS4GIL1</accession>
<evidence type="ECO:0000259" key="3">
    <source>
        <dbReference type="SMART" id="SM00460"/>
    </source>
</evidence>
<dbReference type="InterPro" id="IPR002931">
    <property type="entry name" value="Transglutaminase-like"/>
</dbReference>
<feature type="transmembrane region" description="Helical" evidence="2">
    <location>
        <begin position="107"/>
        <end position="130"/>
    </location>
</feature>
<feature type="transmembrane region" description="Helical" evidence="2">
    <location>
        <begin position="197"/>
        <end position="216"/>
    </location>
</feature>
<keyword evidence="2" id="KW-1133">Transmembrane helix</keyword>
<keyword evidence="2" id="KW-0812">Transmembrane</keyword>
<dbReference type="SUPFAM" id="SSF54001">
    <property type="entry name" value="Cysteine proteinases"/>
    <property type="match status" value="1"/>
</dbReference>
<comment type="caution">
    <text evidence="4">The sequence shown here is derived from an EMBL/GenBank/DDBJ whole genome shotgun (WGS) entry which is preliminary data.</text>
</comment>
<dbReference type="InterPro" id="IPR038765">
    <property type="entry name" value="Papain-like_cys_pep_sf"/>
</dbReference>
<evidence type="ECO:0000256" key="1">
    <source>
        <dbReference type="SAM" id="MobiDB-lite"/>
    </source>
</evidence>
<dbReference type="EMBL" id="JAGGKT010000001">
    <property type="protein sequence ID" value="MBP1930064.1"/>
    <property type="molecule type" value="Genomic_DNA"/>
</dbReference>
<proteinExistence type="predicted"/>
<reference evidence="4 5" key="1">
    <citation type="submission" date="2021-03" db="EMBL/GenBank/DDBJ databases">
        <title>Genomic Encyclopedia of Type Strains, Phase IV (KMG-IV): sequencing the most valuable type-strain genomes for metagenomic binning, comparative biology and taxonomic classification.</title>
        <authorList>
            <person name="Goeker M."/>
        </authorList>
    </citation>
    <scope>NUCLEOTIDE SEQUENCE [LARGE SCALE GENOMIC DNA]</scope>
    <source>
        <strain evidence="4 5">DSM 24738</strain>
    </source>
</reference>
<name>A0ABS4GIL1_9BACL</name>
<dbReference type="Pfam" id="PF11992">
    <property type="entry name" value="TgpA_N"/>
    <property type="match status" value="1"/>
</dbReference>